<reference evidence="4 5" key="1">
    <citation type="submission" date="2017-03" db="EMBL/GenBank/DDBJ databases">
        <title>Complete genome sequence of Candidatus 'Thiodictyon syntrophicum' sp. nov. strain Cad16T, a photolithoautotroph purple sulfur bacterium isolated from an alpine meromictic lake.</title>
        <authorList>
            <person name="Luedin S.M."/>
            <person name="Pothier J.F."/>
            <person name="Danza F."/>
            <person name="Storelli N."/>
            <person name="Wittwer M."/>
            <person name="Tonolla M."/>
        </authorList>
    </citation>
    <scope>NUCLEOTIDE SEQUENCE [LARGE SCALE GENOMIC DNA]</scope>
    <source>
        <strain evidence="4 5">Cad16T</strain>
    </source>
</reference>
<accession>A0A2K8U4J8</accession>
<feature type="compositionally biased region" description="Basic and acidic residues" evidence="1">
    <location>
        <begin position="140"/>
        <end position="162"/>
    </location>
</feature>
<feature type="domain" description="DUF4124" evidence="3">
    <location>
        <begin position="14"/>
        <end position="48"/>
    </location>
</feature>
<evidence type="ECO:0000313" key="4">
    <source>
        <dbReference type="EMBL" id="AUB80516.1"/>
    </source>
</evidence>
<evidence type="ECO:0000256" key="1">
    <source>
        <dbReference type="SAM" id="MobiDB-lite"/>
    </source>
</evidence>
<dbReference type="EMBL" id="CP020370">
    <property type="protein sequence ID" value="AUB80516.1"/>
    <property type="molecule type" value="Genomic_DNA"/>
</dbReference>
<keyword evidence="2" id="KW-0732">Signal</keyword>
<feature type="compositionally biased region" description="Basic and acidic residues" evidence="1">
    <location>
        <begin position="91"/>
        <end position="104"/>
    </location>
</feature>
<feature type="region of interest" description="Disordered" evidence="1">
    <location>
        <begin position="139"/>
        <end position="218"/>
    </location>
</feature>
<dbReference type="KEGG" id="tsy:THSYN_05835"/>
<name>A0A2K8U4J8_9GAMM</name>
<gene>
    <name evidence="4" type="ORF">THSYN_05835</name>
</gene>
<dbReference type="Pfam" id="PF13511">
    <property type="entry name" value="DUF4124"/>
    <property type="match status" value="1"/>
</dbReference>
<dbReference type="InterPro" id="IPR025392">
    <property type="entry name" value="DUF4124"/>
</dbReference>
<organism evidence="4 5">
    <name type="scientific">Candidatus Thiodictyon syntrophicum</name>
    <dbReference type="NCBI Taxonomy" id="1166950"/>
    <lineage>
        <taxon>Bacteria</taxon>
        <taxon>Pseudomonadati</taxon>
        <taxon>Pseudomonadota</taxon>
        <taxon>Gammaproteobacteria</taxon>
        <taxon>Chromatiales</taxon>
        <taxon>Chromatiaceae</taxon>
        <taxon>Thiodictyon</taxon>
    </lineage>
</organism>
<evidence type="ECO:0000259" key="3">
    <source>
        <dbReference type="Pfam" id="PF13511"/>
    </source>
</evidence>
<feature type="signal peptide" evidence="2">
    <location>
        <begin position="1"/>
        <end position="24"/>
    </location>
</feature>
<evidence type="ECO:0000313" key="5">
    <source>
        <dbReference type="Proteomes" id="UP000232638"/>
    </source>
</evidence>
<sequence>MSIRASVARFTLTLLVSALPTVQAAGIYRCTQADGSITLSDLACPADTLTREYQGEATGSRGSKAPAHDPYSIMEQVRGIEKREKAARKAAARERKERDQEARAARSRQPSQRVLTYQQARQQALDATGYQDYETLSQAQRDRVQEEMAKYRHGPPKAEAKRANASGKRRTSRAAKGGTGEGCPPAGKGDGSGNLSSCAPAGHGKSATTNGEVVSGRW</sequence>
<feature type="region of interest" description="Disordered" evidence="1">
    <location>
        <begin position="87"/>
        <end position="120"/>
    </location>
</feature>
<dbReference type="AlphaFoldDB" id="A0A2K8U4J8"/>
<proteinExistence type="predicted"/>
<keyword evidence="5" id="KW-1185">Reference proteome</keyword>
<dbReference type="Proteomes" id="UP000232638">
    <property type="component" value="Chromosome"/>
</dbReference>
<feature type="chain" id="PRO_5014953342" description="DUF4124 domain-containing protein" evidence="2">
    <location>
        <begin position="25"/>
        <end position="218"/>
    </location>
</feature>
<protein>
    <recommendedName>
        <fullName evidence="3">DUF4124 domain-containing protein</fullName>
    </recommendedName>
</protein>
<evidence type="ECO:0000256" key="2">
    <source>
        <dbReference type="SAM" id="SignalP"/>
    </source>
</evidence>